<dbReference type="EMBL" id="JAEDAE010000003">
    <property type="protein sequence ID" value="MBH8558301.1"/>
    <property type="molecule type" value="Genomic_DNA"/>
</dbReference>
<proteinExistence type="predicted"/>
<name>A0ABS0Q6L2_9BACT</name>
<dbReference type="InterPro" id="IPR025357">
    <property type="entry name" value="DUF4261"/>
</dbReference>
<evidence type="ECO:0000313" key="2">
    <source>
        <dbReference type="EMBL" id="MBH8558301.1"/>
    </source>
</evidence>
<dbReference type="RefSeq" id="WP_198067829.1">
    <property type="nucleotide sequence ID" value="NZ_JAEDAD010000002.1"/>
</dbReference>
<organism evidence="2 3">
    <name type="scientific">Hymenobacter negativus</name>
    <dbReference type="NCBI Taxonomy" id="2795026"/>
    <lineage>
        <taxon>Bacteria</taxon>
        <taxon>Pseudomonadati</taxon>
        <taxon>Bacteroidota</taxon>
        <taxon>Cytophagia</taxon>
        <taxon>Cytophagales</taxon>
        <taxon>Hymenobacteraceae</taxon>
        <taxon>Hymenobacter</taxon>
    </lineage>
</organism>
<evidence type="ECO:0000259" key="1">
    <source>
        <dbReference type="Pfam" id="PF14080"/>
    </source>
</evidence>
<keyword evidence="3" id="KW-1185">Reference proteome</keyword>
<accession>A0ABS0Q6L2</accession>
<feature type="domain" description="DUF4261" evidence="1">
    <location>
        <begin position="206"/>
        <end position="281"/>
    </location>
</feature>
<dbReference type="Pfam" id="PF14080">
    <property type="entry name" value="DUF4261"/>
    <property type="match status" value="1"/>
</dbReference>
<evidence type="ECO:0000313" key="3">
    <source>
        <dbReference type="Proteomes" id="UP000625631"/>
    </source>
</evidence>
<comment type="caution">
    <text evidence="2">The sequence shown here is derived from an EMBL/GenBank/DDBJ whole genome shotgun (WGS) entry which is preliminary data.</text>
</comment>
<protein>
    <submittedName>
        <fullName evidence="2">DUF4261 domain-containing protein</fullName>
    </submittedName>
</protein>
<sequence length="284" mass="31694">MGFFDFGKKKKADAVPEEPLRNYPQLLTAKLLFAAKPTIDKNNIIESLAGAYPSVHSPDTESVAIFSFPSIEVEFKDGSIPAQWTIMQPNAGNENAEVAPEALQQNWHWAEAAENAEACNYEVLVSDFMSRTLDYKIRLQLFMDFLVATTHSLHPQVVYLVAIQKLIAPEDLIDAWTNPDQRTLHGLVNVRLFNISNGTDGEILMDTVGLHQLGLPDFQIRFAGLDESAVGQALWNYAYYVYEHGDIIADGNTIQGLTPQAKWQCERQIAAVAPERVVIHLHTS</sequence>
<reference evidence="2 3" key="1">
    <citation type="submission" date="2020-12" db="EMBL/GenBank/DDBJ databases">
        <title>Hymenobacter sp.</title>
        <authorList>
            <person name="Kim M.K."/>
        </authorList>
    </citation>
    <scope>NUCLEOTIDE SEQUENCE [LARGE SCALE GENOMIC DNA]</scope>
    <source>
        <strain evidence="2 3">BT442</strain>
    </source>
</reference>
<dbReference type="Proteomes" id="UP000625631">
    <property type="component" value="Unassembled WGS sequence"/>
</dbReference>
<gene>
    <name evidence="2" type="ORF">I7X13_09605</name>
</gene>